<dbReference type="PANTHER" id="PTHR12126">
    <property type="entry name" value="NADH-UBIQUINONE OXIDOREDUCTASE 39 KDA SUBUNIT-RELATED"/>
    <property type="match status" value="1"/>
</dbReference>
<reference evidence="2 3" key="1">
    <citation type="submission" date="2020-02" db="EMBL/GenBank/DDBJ databases">
        <authorList>
            <person name="Dziuba M."/>
            <person name="Kuznetsov B."/>
            <person name="Mardanov A."/>
            <person name="Ravin N."/>
            <person name="Grouzdev D."/>
        </authorList>
    </citation>
    <scope>NUCLEOTIDE SEQUENCE [LARGE SCALE GENOMIC DNA]</scope>
    <source>
        <strain evidence="2 3">SpK</strain>
    </source>
</reference>
<dbReference type="AlphaFoldDB" id="A0A7C9QVL8"/>
<comment type="caution">
    <text evidence="2">The sequence shown here is derived from an EMBL/GenBank/DDBJ whole genome shotgun (WGS) entry which is preliminary data.</text>
</comment>
<accession>A0A7C9QVL8</accession>
<dbReference type="PANTHER" id="PTHR12126:SF11">
    <property type="entry name" value="NADH DEHYDROGENASE [UBIQUINONE] 1 ALPHA SUBCOMPLEX SUBUNIT 9, MITOCHONDRIAL"/>
    <property type="match status" value="1"/>
</dbReference>
<dbReference type="RefSeq" id="WP_163682129.1">
    <property type="nucleotide sequence ID" value="NZ_JAAIYP010000043.1"/>
</dbReference>
<gene>
    <name evidence="2" type="ORF">G4223_16755</name>
</gene>
<dbReference type="SUPFAM" id="SSF51735">
    <property type="entry name" value="NAD(P)-binding Rossmann-fold domains"/>
    <property type="match status" value="1"/>
</dbReference>
<keyword evidence="3" id="KW-1185">Reference proteome</keyword>
<evidence type="ECO:0000313" key="3">
    <source>
        <dbReference type="Proteomes" id="UP000480684"/>
    </source>
</evidence>
<dbReference type="InterPro" id="IPR051207">
    <property type="entry name" value="ComplexI_NDUFA9_subunit"/>
</dbReference>
<dbReference type="InterPro" id="IPR001509">
    <property type="entry name" value="Epimerase_deHydtase"/>
</dbReference>
<name>A0A7C9QVL8_9PROT</name>
<dbReference type="Proteomes" id="UP000480684">
    <property type="component" value="Unassembled WGS sequence"/>
</dbReference>
<evidence type="ECO:0000259" key="1">
    <source>
        <dbReference type="SMART" id="SM00822"/>
    </source>
</evidence>
<dbReference type="InterPro" id="IPR057326">
    <property type="entry name" value="KR_dom"/>
</dbReference>
<dbReference type="Pfam" id="PF01370">
    <property type="entry name" value="Epimerase"/>
    <property type="match status" value="1"/>
</dbReference>
<dbReference type="Gene3D" id="3.40.50.720">
    <property type="entry name" value="NAD(P)-binding Rossmann-like Domain"/>
    <property type="match status" value="1"/>
</dbReference>
<organism evidence="2 3">
    <name type="scientific">Magnetospirillum aberrantis SpK</name>
    <dbReference type="NCBI Taxonomy" id="908842"/>
    <lineage>
        <taxon>Bacteria</taxon>
        <taxon>Pseudomonadati</taxon>
        <taxon>Pseudomonadota</taxon>
        <taxon>Alphaproteobacteria</taxon>
        <taxon>Rhodospirillales</taxon>
        <taxon>Rhodospirillaceae</taxon>
        <taxon>Magnetospirillum</taxon>
    </lineage>
</organism>
<sequence>MSLGRVAVTGGTGFIGPYIVRALREAGWQVRLLVRPGRQRVFEPEIETVEGDLADVNALTRLLDGADVLVHAAGAIKGRSRRDFLTANRDGAHLLAVLAARRPRPPRVVMLSSLAAREPALSDYAFSKAAGEEAFHEQGLSELAILRPAAVYGPGDRETGSWLRAAWGPVLPVPDRPSARLCLIHAADVAAAVIALCPHGTPSGTFELSDQRADGYTWRELAETARACAGGNGRIVAVPPLFLCGAARMISILNFLGIPPAMLTSGKAREILHPDWSSSSTRQPPSSLWKPVWTLRDGLTQTIETLRPATATTAQA</sequence>
<proteinExistence type="predicted"/>
<dbReference type="GO" id="GO:0044877">
    <property type="term" value="F:protein-containing complex binding"/>
    <property type="evidence" value="ECO:0007669"/>
    <property type="project" value="TreeGrafter"/>
</dbReference>
<dbReference type="InterPro" id="IPR036291">
    <property type="entry name" value="NAD(P)-bd_dom_sf"/>
</dbReference>
<dbReference type="SMART" id="SM00822">
    <property type="entry name" value="PKS_KR"/>
    <property type="match status" value="1"/>
</dbReference>
<feature type="domain" description="Ketoreductase" evidence="1">
    <location>
        <begin position="4"/>
        <end position="154"/>
    </location>
</feature>
<dbReference type="EMBL" id="JAAIYP010000043">
    <property type="protein sequence ID" value="NFV81763.1"/>
    <property type="molecule type" value="Genomic_DNA"/>
</dbReference>
<protein>
    <submittedName>
        <fullName evidence="2">NAD-dependent epimerase/dehydratase family protein</fullName>
    </submittedName>
</protein>
<evidence type="ECO:0000313" key="2">
    <source>
        <dbReference type="EMBL" id="NFV81763.1"/>
    </source>
</evidence>